<dbReference type="InterPro" id="IPR010998">
    <property type="entry name" value="Integrase_recombinase_N"/>
</dbReference>
<dbReference type="Gene3D" id="3.30.70.270">
    <property type="match status" value="1"/>
</dbReference>
<name>A0A162DA99_9CRUS</name>
<evidence type="ECO:0000256" key="1">
    <source>
        <dbReference type="ARBA" id="ARBA00023125"/>
    </source>
</evidence>
<dbReference type="AlphaFoldDB" id="A0A162DA99"/>
<dbReference type="PANTHER" id="PTHR33066:SF2">
    <property type="entry name" value="FILAGGRIN-2-LIKE"/>
    <property type="match status" value="1"/>
</dbReference>
<reference evidence="3 4" key="1">
    <citation type="submission" date="2016-03" db="EMBL/GenBank/DDBJ databases">
        <title>EvidentialGene: Evidence-directed Construction of Genes on Genomes.</title>
        <authorList>
            <person name="Gilbert D.G."/>
            <person name="Choi J.-H."/>
            <person name="Mockaitis K."/>
            <person name="Colbourne J."/>
            <person name="Pfrender M."/>
        </authorList>
    </citation>
    <scope>NUCLEOTIDE SEQUENCE [LARGE SCALE GENOMIC DNA]</scope>
    <source>
        <strain evidence="3 4">Xinb3</strain>
        <tissue evidence="3">Complete organism</tissue>
    </source>
</reference>
<dbReference type="Gene3D" id="1.10.150.130">
    <property type="match status" value="1"/>
</dbReference>
<dbReference type="InterPro" id="IPR043502">
    <property type="entry name" value="DNA/RNA_pol_sf"/>
</dbReference>
<dbReference type="SUPFAM" id="SSF56672">
    <property type="entry name" value="DNA/RNA polymerases"/>
    <property type="match status" value="1"/>
</dbReference>
<dbReference type="GO" id="GO:0003677">
    <property type="term" value="F:DNA binding"/>
    <property type="evidence" value="ECO:0007669"/>
    <property type="project" value="UniProtKB-KW"/>
</dbReference>
<evidence type="ECO:0000313" key="3">
    <source>
        <dbReference type="EMBL" id="KZS04915.1"/>
    </source>
</evidence>
<dbReference type="InterPro" id="IPR043128">
    <property type="entry name" value="Rev_trsase/Diguanyl_cyclase"/>
</dbReference>
<dbReference type="OrthoDB" id="6769862at2759"/>
<keyword evidence="4" id="KW-1185">Reference proteome</keyword>
<dbReference type="STRING" id="35525.A0A162DA99"/>
<evidence type="ECO:0000259" key="2">
    <source>
        <dbReference type="PROSITE" id="PS50878"/>
    </source>
</evidence>
<dbReference type="SUPFAM" id="SSF47823">
    <property type="entry name" value="lambda integrase-like, N-terminal domain"/>
    <property type="match status" value="1"/>
</dbReference>
<dbReference type="InterPro" id="IPR000477">
    <property type="entry name" value="RT_dom"/>
</dbReference>
<dbReference type="PROSITE" id="PS50878">
    <property type="entry name" value="RT_POL"/>
    <property type="match status" value="1"/>
</dbReference>
<protein>
    <recommendedName>
        <fullName evidence="2">Reverse transcriptase domain-containing protein</fullName>
    </recommendedName>
</protein>
<sequence>MDRKNYVLYEYTCLPFRLSSAPGIFTKLLKPVAAHIRGLGIRLVIYFDDLLILNNSISDVLCDLRIVIDFFNSLGFIINFQKSIIDPQQKIEYLGMIIDSNALQFSLPVEKVNSIRNLCENAYAKTCPGKRGVKIVAGLQRLDATRRRVQEAAKNLEYGHRSVRSRMEQTASEVCLMAPSAESTRSERIITQLAGNPGLCVSPFCTNLTDFSQNPERGSRTGDGLPPLAITSMVPSPATTIDRFSTNFPAELSPHSFAHSGTTPAVTVQQILIIRLDVVRRRLKDKGLSDEVIKILLENNRTTTAATYQSSWKSWINWNNKRDSDPLFPSLNSILQFLTDSFNSGKSYSSLNIHRSMLSSTLEAVDDHKIGEHLLVVQLLKGCFNLNLPQPRYNIFWDPDVVLKHFDLLGENRNLSLTILSRKLAILLALSTVSRVSEI</sequence>
<organism evidence="3 4">
    <name type="scientific">Daphnia magna</name>
    <dbReference type="NCBI Taxonomy" id="35525"/>
    <lineage>
        <taxon>Eukaryota</taxon>
        <taxon>Metazoa</taxon>
        <taxon>Ecdysozoa</taxon>
        <taxon>Arthropoda</taxon>
        <taxon>Crustacea</taxon>
        <taxon>Branchiopoda</taxon>
        <taxon>Diplostraca</taxon>
        <taxon>Cladocera</taxon>
        <taxon>Anomopoda</taxon>
        <taxon>Daphniidae</taxon>
        <taxon>Daphnia</taxon>
    </lineage>
</organism>
<dbReference type="Pfam" id="PF00078">
    <property type="entry name" value="RVT_1"/>
    <property type="match status" value="1"/>
</dbReference>
<dbReference type="GO" id="GO:0071897">
    <property type="term" value="P:DNA biosynthetic process"/>
    <property type="evidence" value="ECO:0007669"/>
    <property type="project" value="UniProtKB-ARBA"/>
</dbReference>
<comment type="caution">
    <text evidence="3">The sequence shown here is derived from an EMBL/GenBank/DDBJ whole genome shotgun (WGS) entry which is preliminary data.</text>
</comment>
<feature type="domain" description="Reverse transcriptase" evidence="2">
    <location>
        <begin position="1"/>
        <end position="98"/>
    </location>
</feature>
<evidence type="ECO:0000313" key="4">
    <source>
        <dbReference type="Proteomes" id="UP000076858"/>
    </source>
</evidence>
<proteinExistence type="predicted"/>
<dbReference type="PANTHER" id="PTHR33066">
    <property type="entry name" value="INTEGRASE_SAM-LIKE_N DOMAIN-CONTAINING PROTEIN"/>
    <property type="match status" value="1"/>
</dbReference>
<gene>
    <name evidence="3" type="ORF">APZ42_032037</name>
</gene>
<dbReference type="Proteomes" id="UP000076858">
    <property type="component" value="Unassembled WGS sequence"/>
</dbReference>
<keyword evidence="1" id="KW-0238">DNA-binding</keyword>
<dbReference type="EMBL" id="LRGB01003030">
    <property type="protein sequence ID" value="KZS04915.1"/>
    <property type="molecule type" value="Genomic_DNA"/>
</dbReference>
<accession>A0A162DA99</accession>